<evidence type="ECO:0000313" key="3">
    <source>
        <dbReference type="Proteomes" id="UP000811255"/>
    </source>
</evidence>
<evidence type="ECO:0000256" key="1">
    <source>
        <dbReference type="SAM" id="Phobius"/>
    </source>
</evidence>
<evidence type="ECO:0000313" key="2">
    <source>
        <dbReference type="EMBL" id="MBT2133921.1"/>
    </source>
</evidence>
<dbReference type="RefSeq" id="WP_214535291.1">
    <property type="nucleotide sequence ID" value="NZ_JAHFVK010000001.1"/>
</dbReference>
<reference evidence="2 3" key="1">
    <citation type="submission" date="2021-05" db="EMBL/GenBank/DDBJ databases">
        <title>Croceibacterium sp. LX-88 genome sequence.</title>
        <authorList>
            <person name="Luo X."/>
        </authorList>
    </citation>
    <scope>NUCLEOTIDE SEQUENCE [LARGE SCALE GENOMIC DNA]</scope>
    <source>
        <strain evidence="2 3">LX-88</strain>
    </source>
</reference>
<organism evidence="2 3">
    <name type="scientific">Croceibacterium selenioxidans</name>
    <dbReference type="NCBI Taxonomy" id="2838833"/>
    <lineage>
        <taxon>Bacteria</taxon>
        <taxon>Pseudomonadati</taxon>
        <taxon>Pseudomonadota</taxon>
        <taxon>Alphaproteobacteria</taxon>
        <taxon>Sphingomonadales</taxon>
        <taxon>Erythrobacteraceae</taxon>
        <taxon>Croceibacterium</taxon>
    </lineage>
</organism>
<keyword evidence="3" id="KW-1185">Reference proteome</keyword>
<comment type="caution">
    <text evidence="2">The sequence shown here is derived from an EMBL/GenBank/DDBJ whole genome shotgun (WGS) entry which is preliminary data.</text>
</comment>
<accession>A0ABS5W364</accession>
<keyword evidence="1" id="KW-1133">Transmembrane helix</keyword>
<name>A0ABS5W364_9SPHN</name>
<keyword evidence="1" id="KW-0472">Membrane</keyword>
<sequence>MSGAATGLLLVYLTTGPHEPYMVVENGIARPDESSTARLWQLLMLLQLPLIGWHAIRWFEQDPKGTMKVIAMQALAIVAAATPVFWLDM</sequence>
<proteinExistence type="predicted"/>
<gene>
    <name evidence="2" type="ORF">KK137_06200</name>
</gene>
<keyword evidence="1" id="KW-0812">Transmembrane</keyword>
<dbReference type="EMBL" id="JAHFVK010000001">
    <property type="protein sequence ID" value="MBT2133921.1"/>
    <property type="molecule type" value="Genomic_DNA"/>
</dbReference>
<dbReference type="Proteomes" id="UP000811255">
    <property type="component" value="Unassembled WGS sequence"/>
</dbReference>
<protein>
    <submittedName>
        <fullName evidence="2">Uncharacterized protein</fullName>
    </submittedName>
</protein>
<feature type="transmembrane region" description="Helical" evidence="1">
    <location>
        <begin position="68"/>
        <end position="87"/>
    </location>
</feature>